<proteinExistence type="predicted"/>
<gene>
    <name evidence="1" type="ORF">GSOID_T00031004001</name>
</gene>
<reference evidence="1" key="1">
    <citation type="journal article" date="2010" name="Science">
        <title>Plasticity of animal genome architecture unmasked by rapid evolution of a pelagic tunicate.</title>
        <authorList>
            <person name="Denoeud F."/>
            <person name="Henriet S."/>
            <person name="Mungpakdee S."/>
            <person name="Aury J.M."/>
            <person name="Da Silva C."/>
            <person name="Brinkmann H."/>
            <person name="Mikhaleva J."/>
            <person name="Olsen L.C."/>
            <person name="Jubin C."/>
            <person name="Canestro C."/>
            <person name="Bouquet J.M."/>
            <person name="Danks G."/>
            <person name="Poulain J."/>
            <person name="Campsteijn C."/>
            <person name="Adamski M."/>
            <person name="Cross I."/>
            <person name="Yadetie F."/>
            <person name="Muffato M."/>
            <person name="Louis A."/>
            <person name="Butcher S."/>
            <person name="Tsagkogeorga G."/>
            <person name="Konrad A."/>
            <person name="Singh S."/>
            <person name="Jensen M.F."/>
            <person name="Cong E.H."/>
            <person name="Eikeseth-Otteraa H."/>
            <person name="Noel B."/>
            <person name="Anthouard V."/>
            <person name="Porcel B.M."/>
            <person name="Kachouri-Lafond R."/>
            <person name="Nishino A."/>
            <person name="Ugolini M."/>
            <person name="Chourrout P."/>
            <person name="Nishida H."/>
            <person name="Aasland R."/>
            <person name="Huzurbazar S."/>
            <person name="Westhof E."/>
            <person name="Delsuc F."/>
            <person name="Lehrach H."/>
            <person name="Reinhardt R."/>
            <person name="Weissenbach J."/>
            <person name="Roy S.W."/>
            <person name="Artiguenave F."/>
            <person name="Postlethwait J.H."/>
            <person name="Manak J.R."/>
            <person name="Thompson E.M."/>
            <person name="Jaillon O."/>
            <person name="Du Pasquier L."/>
            <person name="Boudinot P."/>
            <person name="Liberles D.A."/>
            <person name="Volff J.N."/>
            <person name="Philippe H."/>
            <person name="Lenhard B."/>
            <person name="Roest Crollius H."/>
            <person name="Wincker P."/>
            <person name="Chourrout D."/>
        </authorList>
    </citation>
    <scope>NUCLEOTIDE SEQUENCE [LARGE SCALE GENOMIC DNA]</scope>
</reference>
<organism evidence="1">
    <name type="scientific">Oikopleura dioica</name>
    <name type="common">Tunicate</name>
    <dbReference type="NCBI Taxonomy" id="34765"/>
    <lineage>
        <taxon>Eukaryota</taxon>
        <taxon>Metazoa</taxon>
        <taxon>Chordata</taxon>
        <taxon>Tunicata</taxon>
        <taxon>Appendicularia</taxon>
        <taxon>Copelata</taxon>
        <taxon>Oikopleuridae</taxon>
        <taxon>Oikopleura</taxon>
    </lineage>
</organism>
<protein>
    <submittedName>
        <fullName evidence="1">Uncharacterized protein</fullName>
    </submittedName>
</protein>
<sequence length="31" mass="3242">KESPQLSTLTTSTGAGNGPTIRFIFMATNIS</sequence>
<name>E4YPZ1_OIKDI</name>
<dbReference type="EMBL" id="FN655001">
    <property type="protein sequence ID" value="CBY37537.1"/>
    <property type="molecule type" value="Genomic_DNA"/>
</dbReference>
<evidence type="ECO:0000313" key="1">
    <source>
        <dbReference type="EMBL" id="CBY37537.1"/>
    </source>
</evidence>
<accession>E4YPZ1</accession>
<dbReference type="Proteomes" id="UP000011014">
    <property type="component" value="Unassembled WGS sequence"/>
</dbReference>
<dbReference type="AlphaFoldDB" id="E4YPZ1"/>
<feature type="non-terminal residue" evidence="1">
    <location>
        <position position="1"/>
    </location>
</feature>